<feature type="domain" description="Flagellar hook-length control protein-like C-terminal" evidence="2">
    <location>
        <begin position="242"/>
        <end position="322"/>
    </location>
</feature>
<dbReference type="EMBL" id="LT629795">
    <property type="protein sequence ID" value="SDU65510.1"/>
    <property type="molecule type" value="Genomic_DNA"/>
</dbReference>
<dbReference type="GeneID" id="96621088"/>
<dbReference type="CDD" id="cd17470">
    <property type="entry name" value="T3SS_Flik_C"/>
    <property type="match status" value="1"/>
</dbReference>
<dbReference type="Gene3D" id="3.30.750.140">
    <property type="match status" value="1"/>
</dbReference>
<keyword evidence="3" id="KW-0282">Flagellum</keyword>
<evidence type="ECO:0000313" key="3">
    <source>
        <dbReference type="EMBL" id="SDU65510.1"/>
    </source>
</evidence>
<protein>
    <submittedName>
        <fullName evidence="3">Flagellar hook-length control protein FliK</fullName>
    </submittedName>
</protein>
<dbReference type="PANTHER" id="PTHR37533:SF2">
    <property type="entry name" value="FLAGELLAR HOOK-LENGTH CONTROL PROTEIN"/>
    <property type="match status" value="1"/>
</dbReference>
<accession>A0ABY0VZM1</accession>
<dbReference type="InterPro" id="IPR038610">
    <property type="entry name" value="FliK-like_C_sf"/>
</dbReference>
<feature type="compositionally biased region" description="Basic and acidic residues" evidence="1">
    <location>
        <begin position="320"/>
        <end position="333"/>
    </location>
</feature>
<proteinExistence type="predicted"/>
<keyword evidence="3" id="KW-0969">Cilium</keyword>
<dbReference type="Proteomes" id="UP000182058">
    <property type="component" value="Chromosome I"/>
</dbReference>
<organism evidence="3 4">
    <name type="scientific">Pseudomonas psychrophila</name>
    <dbReference type="NCBI Taxonomy" id="122355"/>
    <lineage>
        <taxon>Bacteria</taxon>
        <taxon>Pseudomonadati</taxon>
        <taxon>Pseudomonadota</taxon>
        <taxon>Gammaproteobacteria</taxon>
        <taxon>Pseudomonadales</taxon>
        <taxon>Pseudomonadaceae</taxon>
        <taxon>Pseudomonas</taxon>
    </lineage>
</organism>
<name>A0ABY0VZM1_9PSED</name>
<dbReference type="InterPro" id="IPR052563">
    <property type="entry name" value="FliK"/>
</dbReference>
<dbReference type="InterPro" id="IPR021136">
    <property type="entry name" value="Flagellar_hook_control-like_C"/>
</dbReference>
<keyword evidence="4" id="KW-1185">Reference proteome</keyword>
<dbReference type="RefSeq" id="WP_048654680.1">
    <property type="nucleotide sequence ID" value="NZ_CP049044.1"/>
</dbReference>
<evidence type="ECO:0000259" key="2">
    <source>
        <dbReference type="Pfam" id="PF02120"/>
    </source>
</evidence>
<dbReference type="PANTHER" id="PTHR37533">
    <property type="entry name" value="FLAGELLAR HOOK-LENGTH CONTROL PROTEIN"/>
    <property type="match status" value="1"/>
</dbReference>
<dbReference type="Pfam" id="PF02120">
    <property type="entry name" value="Flg_hook"/>
    <property type="match status" value="1"/>
</dbReference>
<reference evidence="3 4" key="1">
    <citation type="submission" date="2016-10" db="EMBL/GenBank/DDBJ databases">
        <authorList>
            <person name="Varghese N."/>
            <person name="Submissions S."/>
        </authorList>
    </citation>
    <scope>NUCLEOTIDE SEQUENCE [LARGE SCALE GENOMIC DNA]</scope>
    <source>
        <strain evidence="3 4">BS3667</strain>
    </source>
</reference>
<keyword evidence="3" id="KW-0966">Cell projection</keyword>
<gene>
    <name evidence="3" type="ORF">SAMN04490201_3514</name>
</gene>
<feature type="region of interest" description="Disordered" evidence="1">
    <location>
        <begin position="315"/>
        <end position="364"/>
    </location>
</feature>
<evidence type="ECO:0000256" key="1">
    <source>
        <dbReference type="SAM" id="MobiDB-lite"/>
    </source>
</evidence>
<evidence type="ECO:0000313" key="4">
    <source>
        <dbReference type="Proteomes" id="UP000182058"/>
    </source>
</evidence>
<feature type="region of interest" description="Disordered" evidence="1">
    <location>
        <begin position="127"/>
        <end position="150"/>
    </location>
</feature>
<sequence>MDMSLSLLGGIGAAFDPRNLPVEDALVMGDLAPLLYVAPQPELDPPLPLAELPVELTATEPLPEAEAEAQSGPAAELQQDPVVDPQQWLNMMLSQQNAQVQAREVAAPAVQAVSGERLLARMASHTAQEPVAARDSNRMAPVSGQARTPSELPVDGLAMMLEKRDAPAVRMVMPVMSAASEGVSLAVTATLEALSGTEGAAAPAPAPLTPAPQTSGPVLERGLKLAEPQARWGEQMLHALRETVEVQVQQRFQQATIRLDPPELGSLEIFISHESGRLSVHISAAQTDVARLLAATSERLRQELVEQNSLQVNVQVSSDSRGHSSRDQGRSARESAIADADAVQDGQAPADLPTQRDNGVLVTV</sequence>